<gene>
    <name evidence="2" type="ORF">MHA01_00700</name>
</gene>
<dbReference type="GO" id="GO:0003676">
    <property type="term" value="F:nucleic acid binding"/>
    <property type="evidence" value="ECO:0007669"/>
    <property type="project" value="InterPro"/>
</dbReference>
<name>A0A510Y1G8_MARHA</name>
<organism evidence="2 3">
    <name type="scientific">Marinococcus halophilus</name>
    <dbReference type="NCBI Taxonomy" id="1371"/>
    <lineage>
        <taxon>Bacteria</taxon>
        <taxon>Bacillati</taxon>
        <taxon>Bacillota</taxon>
        <taxon>Bacilli</taxon>
        <taxon>Bacillales</taxon>
        <taxon>Bacillaceae</taxon>
        <taxon>Marinococcus</taxon>
    </lineage>
</organism>
<dbReference type="PANTHER" id="PTHR42146">
    <property type="entry name" value="3',5'-CYCLIC-NUCLEOTIDE PHOSPHODIESTERASE"/>
    <property type="match status" value="1"/>
</dbReference>
<dbReference type="InterPro" id="IPR038763">
    <property type="entry name" value="DHH_sf"/>
</dbReference>
<keyword evidence="3" id="KW-1185">Reference proteome</keyword>
<accession>A0A510Y1G8</accession>
<dbReference type="OrthoDB" id="2035301at2"/>
<evidence type="ECO:0000313" key="3">
    <source>
        <dbReference type="Proteomes" id="UP000321051"/>
    </source>
</evidence>
<evidence type="ECO:0000259" key="1">
    <source>
        <dbReference type="Pfam" id="PF02272"/>
    </source>
</evidence>
<protein>
    <recommendedName>
        <fullName evidence="1">DHHA1 domain-containing protein</fullName>
    </recommendedName>
</protein>
<dbReference type="PANTHER" id="PTHR42146:SF1">
    <property type="entry name" value="OLIGORIBONUCLEASE NRNB"/>
    <property type="match status" value="1"/>
</dbReference>
<dbReference type="InterPro" id="IPR003156">
    <property type="entry name" value="DHHA1_dom"/>
</dbReference>
<feature type="domain" description="DHHA1" evidence="1">
    <location>
        <begin position="234"/>
        <end position="288"/>
    </location>
</feature>
<reference evidence="2 3" key="1">
    <citation type="submission" date="2019-07" db="EMBL/GenBank/DDBJ databases">
        <title>Whole genome shotgun sequence of Marinococcus halophilus NBRC 102359.</title>
        <authorList>
            <person name="Hosoyama A."/>
            <person name="Uohara A."/>
            <person name="Ohji S."/>
            <person name="Ichikawa N."/>
        </authorList>
    </citation>
    <scope>NUCLEOTIDE SEQUENCE [LARGE SCALE GENOMIC DNA]</scope>
    <source>
        <strain evidence="2 3">NBRC 102359</strain>
    </source>
</reference>
<dbReference type="InterPro" id="IPR052968">
    <property type="entry name" value="Nucleotide_metab_enz"/>
</dbReference>
<dbReference type="Gene3D" id="3.10.310.30">
    <property type="match status" value="1"/>
</dbReference>
<dbReference type="RefSeq" id="WP_094907786.1">
    <property type="nucleotide sequence ID" value="NZ_BJUN01000001.1"/>
</dbReference>
<sequence>MQIADQLTDVETNGIMFTHTDLDGVGCGVLYKSGITTSNQVYFCNYGDVDDVIQNKIKYLRATGVERPQIIISDLGISEETAKMVDSYEGERLMLDHHKTNEWIAEKYEWAVVDTERSGTLLVYDFMAIPDDYEAFAKMVDDYDRWVHAYSDSKRLNRLFFAMGINRFFNRCLNLPFPERFTEVDEMILELESDRLERYIDHVSKYVRRFPLSDSRDIGIVYADSFQSELGHALMEDFNLEAVAMINPNAKSVSFRSKGTIDVGEIAKELGGGGHHNASGVSFDYDFAKEKNFPLKMLSDFTENSKNVLGVEFEESHERTENKIIADMLSDRQEGNVT</sequence>
<evidence type="ECO:0000313" key="2">
    <source>
        <dbReference type="EMBL" id="GEK57165.1"/>
    </source>
</evidence>
<dbReference type="SUPFAM" id="SSF64182">
    <property type="entry name" value="DHH phosphoesterases"/>
    <property type="match status" value="1"/>
</dbReference>
<dbReference type="AlphaFoldDB" id="A0A510Y1G8"/>
<dbReference type="Pfam" id="PF02272">
    <property type="entry name" value="DHHA1"/>
    <property type="match status" value="1"/>
</dbReference>
<proteinExistence type="predicted"/>
<comment type="caution">
    <text evidence="2">The sequence shown here is derived from an EMBL/GenBank/DDBJ whole genome shotgun (WGS) entry which is preliminary data.</text>
</comment>
<dbReference type="EMBL" id="BJUN01000001">
    <property type="protein sequence ID" value="GEK57165.1"/>
    <property type="molecule type" value="Genomic_DNA"/>
</dbReference>
<dbReference type="Proteomes" id="UP000321051">
    <property type="component" value="Unassembled WGS sequence"/>
</dbReference>